<feature type="region of interest" description="Disordered" evidence="1">
    <location>
        <begin position="122"/>
        <end position="186"/>
    </location>
</feature>
<proteinExistence type="predicted"/>
<reference evidence="3" key="1">
    <citation type="submission" date="2023-07" db="EMBL/GenBank/DDBJ databases">
        <title>Genomic Encyclopedia of Type Strains, Phase IV (KMG-IV): sequencing the most valuable type-strain genomes for metagenomic binning, comparative biology and taxonomic classification.</title>
        <authorList>
            <person name="Goeker M."/>
        </authorList>
    </citation>
    <scope>NUCLEOTIDE SEQUENCE</scope>
    <source>
        <strain evidence="3">DSM 21202</strain>
    </source>
</reference>
<sequence>MRASTKIHRAARRAVAGAAIALTIAATPALAWPTTAPADTGASASTGPDILLVGDAWGARPGPAYGPPRPGHRPPGPPPPNWRPDRPGWSMYDKRGAADWGAAVAAGAVGLDAIDNWSMQNSGPPPGYYDQLPSSYSSEPDPNELGPSHPWQQPGADAIGPPSPTQQVPEQSGCYTSGPQLICPNY</sequence>
<protein>
    <submittedName>
        <fullName evidence="3">Uncharacterized protein</fullName>
    </submittedName>
</protein>
<dbReference type="RefSeq" id="WP_306883839.1">
    <property type="nucleotide sequence ID" value="NZ_JAUSUL010000001.1"/>
</dbReference>
<dbReference type="EMBL" id="JAUSUL010000001">
    <property type="protein sequence ID" value="MDQ0314054.1"/>
    <property type="molecule type" value="Genomic_DNA"/>
</dbReference>
<evidence type="ECO:0000313" key="3">
    <source>
        <dbReference type="EMBL" id="MDQ0314054.1"/>
    </source>
</evidence>
<name>A0AAE4ASK3_9HYPH</name>
<dbReference type="Proteomes" id="UP001229244">
    <property type="component" value="Unassembled WGS sequence"/>
</dbReference>
<feature type="compositionally biased region" description="Polar residues" evidence="1">
    <location>
        <begin position="165"/>
        <end position="179"/>
    </location>
</feature>
<evidence type="ECO:0000256" key="2">
    <source>
        <dbReference type="SAM" id="SignalP"/>
    </source>
</evidence>
<evidence type="ECO:0000313" key="4">
    <source>
        <dbReference type="Proteomes" id="UP001229244"/>
    </source>
</evidence>
<keyword evidence="2" id="KW-0732">Signal</keyword>
<feature type="region of interest" description="Disordered" evidence="1">
    <location>
        <begin position="57"/>
        <end position="93"/>
    </location>
</feature>
<keyword evidence="4" id="KW-1185">Reference proteome</keyword>
<evidence type="ECO:0000256" key="1">
    <source>
        <dbReference type="SAM" id="MobiDB-lite"/>
    </source>
</evidence>
<comment type="caution">
    <text evidence="3">The sequence shown here is derived from an EMBL/GenBank/DDBJ whole genome shotgun (WGS) entry which is preliminary data.</text>
</comment>
<feature type="chain" id="PRO_5042155200" evidence="2">
    <location>
        <begin position="32"/>
        <end position="186"/>
    </location>
</feature>
<feature type="compositionally biased region" description="Pro residues" evidence="1">
    <location>
        <begin position="64"/>
        <end position="82"/>
    </location>
</feature>
<feature type="signal peptide" evidence="2">
    <location>
        <begin position="1"/>
        <end position="31"/>
    </location>
</feature>
<dbReference type="AlphaFoldDB" id="A0AAE4ASK3"/>
<organism evidence="3 4">
    <name type="scientific">Amorphus orientalis</name>
    <dbReference type="NCBI Taxonomy" id="649198"/>
    <lineage>
        <taxon>Bacteria</taxon>
        <taxon>Pseudomonadati</taxon>
        <taxon>Pseudomonadota</taxon>
        <taxon>Alphaproteobacteria</taxon>
        <taxon>Hyphomicrobiales</taxon>
        <taxon>Amorphaceae</taxon>
        <taxon>Amorphus</taxon>
    </lineage>
</organism>
<accession>A0AAE4ASK3</accession>
<gene>
    <name evidence="3" type="ORF">J2S73_000491</name>
</gene>